<feature type="transmembrane region" description="Helical" evidence="6">
    <location>
        <begin position="324"/>
        <end position="346"/>
    </location>
</feature>
<dbReference type="GO" id="GO:0005886">
    <property type="term" value="C:plasma membrane"/>
    <property type="evidence" value="ECO:0007669"/>
    <property type="project" value="UniProtKB-SubCell"/>
</dbReference>
<evidence type="ECO:0000256" key="2">
    <source>
        <dbReference type="ARBA" id="ARBA00022475"/>
    </source>
</evidence>
<dbReference type="Pfam" id="PF07690">
    <property type="entry name" value="MFS_1"/>
    <property type="match status" value="1"/>
</dbReference>
<organism evidence="7 8">
    <name type="scientific">Acidimicrobium ferrooxidans (strain DSM 10331 / JCM 15462 / NBRC 103882 / ICP)</name>
    <dbReference type="NCBI Taxonomy" id="525909"/>
    <lineage>
        <taxon>Bacteria</taxon>
        <taxon>Bacillati</taxon>
        <taxon>Actinomycetota</taxon>
        <taxon>Acidimicrobiia</taxon>
        <taxon>Acidimicrobiales</taxon>
        <taxon>Acidimicrobiaceae</taxon>
        <taxon>Acidimicrobium</taxon>
    </lineage>
</organism>
<feature type="transmembrane region" description="Helical" evidence="6">
    <location>
        <begin position="64"/>
        <end position="83"/>
    </location>
</feature>
<feature type="transmembrane region" description="Helical" evidence="6">
    <location>
        <begin position="158"/>
        <end position="180"/>
    </location>
</feature>
<evidence type="ECO:0000256" key="1">
    <source>
        <dbReference type="ARBA" id="ARBA00004651"/>
    </source>
</evidence>
<proteinExistence type="predicted"/>
<comment type="subcellular location">
    <subcellularLocation>
        <location evidence="1">Cell membrane</location>
        <topology evidence="1">Multi-pass membrane protein</topology>
    </subcellularLocation>
</comment>
<name>C7M063_ACIFD</name>
<gene>
    <name evidence="7" type="ordered locus">Afer_1448</name>
</gene>
<dbReference type="InterPro" id="IPR011701">
    <property type="entry name" value="MFS"/>
</dbReference>
<dbReference type="Proteomes" id="UP000000771">
    <property type="component" value="Chromosome"/>
</dbReference>
<dbReference type="AlphaFoldDB" id="C7M063"/>
<dbReference type="HOGENOM" id="CLU_025436_1_2_11"/>
<evidence type="ECO:0000313" key="7">
    <source>
        <dbReference type="EMBL" id="ACU54371.1"/>
    </source>
</evidence>
<keyword evidence="5 6" id="KW-0472">Membrane</keyword>
<dbReference type="EMBL" id="CP001631">
    <property type="protein sequence ID" value="ACU54371.1"/>
    <property type="molecule type" value="Genomic_DNA"/>
</dbReference>
<dbReference type="SUPFAM" id="SSF103473">
    <property type="entry name" value="MFS general substrate transporter"/>
    <property type="match status" value="1"/>
</dbReference>
<dbReference type="InterPro" id="IPR036259">
    <property type="entry name" value="MFS_trans_sf"/>
</dbReference>
<evidence type="ECO:0000313" key="8">
    <source>
        <dbReference type="Proteomes" id="UP000000771"/>
    </source>
</evidence>
<evidence type="ECO:0000256" key="5">
    <source>
        <dbReference type="ARBA" id="ARBA00023136"/>
    </source>
</evidence>
<dbReference type="eggNOG" id="COG2814">
    <property type="taxonomic scope" value="Bacteria"/>
</dbReference>
<dbReference type="PANTHER" id="PTHR23513">
    <property type="entry name" value="INTEGRAL MEMBRANE EFFLUX PROTEIN-RELATED"/>
    <property type="match status" value="1"/>
</dbReference>
<dbReference type="Gene3D" id="1.20.1250.20">
    <property type="entry name" value="MFS general substrate transporter like domains"/>
    <property type="match status" value="1"/>
</dbReference>
<dbReference type="KEGG" id="afo:Afer_1448"/>
<feature type="transmembrane region" description="Helical" evidence="6">
    <location>
        <begin position="34"/>
        <end position="52"/>
    </location>
</feature>
<dbReference type="PANTHER" id="PTHR23513:SF18">
    <property type="entry name" value="INTEGRAL MEMBRANE PROTEIN"/>
    <property type="match status" value="1"/>
</dbReference>
<dbReference type="STRING" id="525909.Afer_1448"/>
<evidence type="ECO:0000256" key="3">
    <source>
        <dbReference type="ARBA" id="ARBA00022692"/>
    </source>
</evidence>
<evidence type="ECO:0000256" key="6">
    <source>
        <dbReference type="SAM" id="Phobius"/>
    </source>
</evidence>
<accession>C7M063</accession>
<evidence type="ECO:0000256" key="4">
    <source>
        <dbReference type="ARBA" id="ARBA00022989"/>
    </source>
</evidence>
<keyword evidence="2" id="KW-1003">Cell membrane</keyword>
<dbReference type="RefSeq" id="WP_015798854.1">
    <property type="nucleotide sequence ID" value="NC_013124.1"/>
</dbReference>
<feature type="transmembrane region" description="Helical" evidence="6">
    <location>
        <begin position="235"/>
        <end position="259"/>
    </location>
</feature>
<feature type="transmembrane region" description="Helical" evidence="6">
    <location>
        <begin position="271"/>
        <end position="291"/>
    </location>
</feature>
<sequence>MRARLRDHVASSQQALARVFDESSALGSLRRAHLLSMTADAMMTVALAGSLFFSVSPTEARSRIALYLLITMAPFAALSPLVAPIVDRSRQLRRSMVTISAVVRIAAVLLMAAFLRTLLLFPLALIALIASKAYLITKSSLVPEVVGDPQPRTLVATNASLTLLASVGGALGVVAGGILAKTPHLGPAWALIAEPVALLYMVAAGLRLHRMLPQAVAGASQARERLRSRPTGPGYARTLLASLLVAVLRGQIGFFAFVIAFALKGRSAPTWAYGAALAASAIGAMAATQVAPRLRRRLSEIPITLGAATLVSLVAIAATTAHPAIVWAIVVMGILSLAAGSAKIAFDATVQQGLREEHYGRTFARYETEFQLAWVVGAAAATFARTPLASGESLIATTAVVALAAYALATTALRHAREPELPGEGT</sequence>
<protein>
    <submittedName>
        <fullName evidence="7">Major facilitator transporter</fullName>
    </submittedName>
</protein>
<keyword evidence="4 6" id="KW-1133">Transmembrane helix</keyword>
<reference evidence="7 8" key="1">
    <citation type="journal article" date="2009" name="Stand. Genomic Sci.">
        <title>Complete genome sequence of Acidimicrobium ferrooxidans type strain (ICP).</title>
        <authorList>
            <person name="Clum A."/>
            <person name="Nolan M."/>
            <person name="Lang E."/>
            <person name="Glavina Del Rio T."/>
            <person name="Tice H."/>
            <person name="Copeland A."/>
            <person name="Cheng J.F."/>
            <person name="Lucas S."/>
            <person name="Chen F."/>
            <person name="Bruce D."/>
            <person name="Goodwin L."/>
            <person name="Pitluck S."/>
            <person name="Ivanova N."/>
            <person name="Mavrommatis K."/>
            <person name="Mikhailova N."/>
            <person name="Pati A."/>
            <person name="Chen A."/>
            <person name="Palaniappan K."/>
            <person name="Goker M."/>
            <person name="Spring S."/>
            <person name="Land M."/>
            <person name="Hauser L."/>
            <person name="Chang Y.J."/>
            <person name="Jeffries C.C."/>
            <person name="Chain P."/>
            <person name="Bristow J."/>
            <person name="Eisen J.A."/>
            <person name="Markowitz V."/>
            <person name="Hugenholtz P."/>
            <person name="Kyrpides N.C."/>
            <person name="Klenk H.P."/>
            <person name="Lapidus A."/>
        </authorList>
    </citation>
    <scope>NUCLEOTIDE SEQUENCE [LARGE SCALE GENOMIC DNA]</scope>
    <source>
        <strain evidence="8">DSM 10331 / JCM 15462 / NBRC 103882 / ICP</strain>
    </source>
</reference>
<keyword evidence="8" id="KW-1185">Reference proteome</keyword>
<keyword evidence="3 6" id="KW-0812">Transmembrane</keyword>
<feature type="transmembrane region" description="Helical" evidence="6">
    <location>
        <begin position="298"/>
        <end position="318"/>
    </location>
</feature>
<dbReference type="GO" id="GO:0022857">
    <property type="term" value="F:transmembrane transporter activity"/>
    <property type="evidence" value="ECO:0007669"/>
    <property type="project" value="InterPro"/>
</dbReference>